<proteinExistence type="predicted"/>
<gene>
    <name evidence="2" type="ORF">GCM10012285_14130</name>
</gene>
<dbReference type="Proteomes" id="UP000600080">
    <property type="component" value="Unassembled WGS sequence"/>
</dbReference>
<evidence type="ECO:0000313" key="2">
    <source>
        <dbReference type="EMBL" id="GGN38333.1"/>
    </source>
</evidence>
<reference evidence="3" key="1">
    <citation type="journal article" date="2019" name="Int. J. Syst. Evol. Microbiol.">
        <title>The Global Catalogue of Microorganisms (GCM) 10K type strain sequencing project: providing services to taxonomists for standard genome sequencing and annotation.</title>
        <authorList>
            <consortium name="The Broad Institute Genomics Platform"/>
            <consortium name="The Broad Institute Genome Sequencing Center for Infectious Disease"/>
            <person name="Wu L."/>
            <person name="Ma J."/>
        </authorList>
    </citation>
    <scope>NUCLEOTIDE SEQUENCE [LARGE SCALE GENOMIC DNA]</scope>
    <source>
        <strain evidence="3">CGMCC 4.7323</strain>
    </source>
</reference>
<evidence type="ECO:0000313" key="3">
    <source>
        <dbReference type="Proteomes" id="UP000600080"/>
    </source>
</evidence>
<keyword evidence="3" id="KW-1185">Reference proteome</keyword>
<evidence type="ECO:0000256" key="1">
    <source>
        <dbReference type="SAM" id="MobiDB-lite"/>
    </source>
</evidence>
<comment type="caution">
    <text evidence="2">The sequence shown here is derived from an EMBL/GenBank/DDBJ whole genome shotgun (WGS) entry which is preliminary data.</text>
</comment>
<feature type="region of interest" description="Disordered" evidence="1">
    <location>
        <begin position="1"/>
        <end position="22"/>
    </location>
</feature>
<organism evidence="2 3">
    <name type="scientific">Streptomyces kronopolitis</name>
    <dbReference type="NCBI Taxonomy" id="1612435"/>
    <lineage>
        <taxon>Bacteria</taxon>
        <taxon>Bacillati</taxon>
        <taxon>Actinomycetota</taxon>
        <taxon>Actinomycetes</taxon>
        <taxon>Kitasatosporales</taxon>
        <taxon>Streptomycetaceae</taxon>
        <taxon>Streptomyces</taxon>
    </lineage>
</organism>
<sequence length="56" mass="5452">MAAHGGNARAPTPRRLKSAVDSGARGAGFGGFCAGGKAGPVAIRGPRTVAPRAHGE</sequence>
<name>A0ABQ2J6B4_9ACTN</name>
<accession>A0ABQ2J6B4</accession>
<dbReference type="EMBL" id="BMND01000004">
    <property type="protein sequence ID" value="GGN38333.1"/>
    <property type="molecule type" value="Genomic_DNA"/>
</dbReference>
<protein>
    <submittedName>
        <fullName evidence="2">Uncharacterized protein</fullName>
    </submittedName>
</protein>